<proteinExistence type="predicted"/>
<evidence type="ECO:0000313" key="2">
    <source>
        <dbReference type="EMBL" id="AXJ01633.1"/>
    </source>
</evidence>
<keyword evidence="3" id="KW-1185">Reference proteome</keyword>
<dbReference type="GO" id="GO:0016747">
    <property type="term" value="F:acyltransferase activity, transferring groups other than amino-acyl groups"/>
    <property type="evidence" value="ECO:0007669"/>
    <property type="project" value="InterPro"/>
</dbReference>
<dbReference type="PROSITE" id="PS51186">
    <property type="entry name" value="GNAT"/>
    <property type="match status" value="1"/>
</dbReference>
<gene>
    <name evidence="2" type="ORF">CYPRO_2391</name>
</gene>
<dbReference type="Proteomes" id="UP000254808">
    <property type="component" value="Chromosome"/>
</dbReference>
<dbReference type="Gene3D" id="3.40.630.30">
    <property type="match status" value="1"/>
</dbReference>
<dbReference type="EMBL" id="CP027806">
    <property type="protein sequence ID" value="AXJ01633.1"/>
    <property type="molecule type" value="Genomic_DNA"/>
</dbReference>
<dbReference type="RefSeq" id="WP_114984804.1">
    <property type="nucleotide sequence ID" value="NZ_CP027806.1"/>
</dbReference>
<organism evidence="2 3">
    <name type="scientific">Cyclonatronum proteinivorum</name>
    <dbReference type="NCBI Taxonomy" id="1457365"/>
    <lineage>
        <taxon>Bacteria</taxon>
        <taxon>Pseudomonadati</taxon>
        <taxon>Balneolota</taxon>
        <taxon>Balneolia</taxon>
        <taxon>Balneolales</taxon>
        <taxon>Cyclonatronaceae</taxon>
        <taxon>Cyclonatronum</taxon>
    </lineage>
</organism>
<dbReference type="PANTHER" id="PTHR41368:SF1">
    <property type="entry name" value="PROTEIN YGHO"/>
    <property type="match status" value="1"/>
</dbReference>
<sequence>MYGISYVSEPSQMKAFLQFPYDHYATDENWVAPLYIQQRDLLDANKNPYFADVAHAYFLAEKNDQVCGRIAVFINRSWNTFQKQQTGFFGFFESQNDPYLVKLLVEVATDWLRERGMNKMIGPINPGFMYELGMLVDGHETEPYVMMPWTKKYYDKLLTEAGMEKEIDLFAYVVDEKNVALDRINRAEAIVRKRMPDLSIRPVNLSDFGNEVRIIRDIFNQAWKDNWGFSPVSEEEFDHIAKDLKLIIDKDIAHIAEIKGKAVGFSVALPDMNQAFRHIRNGRLLPFGIFKLLWYRRKINRIRTALMGVIPEYRGKGIDALLHREAIVKGLAKGYNASELSWLLETNTDMIRVAEKIGGWREKTYRIYRRNI</sequence>
<dbReference type="InterPro" id="IPR000182">
    <property type="entry name" value="GNAT_dom"/>
</dbReference>
<dbReference type="SUPFAM" id="SSF55729">
    <property type="entry name" value="Acyl-CoA N-acyltransferases (Nat)"/>
    <property type="match status" value="1"/>
</dbReference>
<name>A0A345UMD1_9BACT</name>
<evidence type="ECO:0000259" key="1">
    <source>
        <dbReference type="PROSITE" id="PS51186"/>
    </source>
</evidence>
<dbReference type="KEGG" id="cprv:CYPRO_2391"/>
<dbReference type="InterPro" id="IPR039968">
    <property type="entry name" value="BcerS-like"/>
</dbReference>
<protein>
    <recommendedName>
        <fullName evidence="1">N-acetyltransferase domain-containing protein</fullName>
    </recommendedName>
</protein>
<dbReference type="OrthoDB" id="9806005at2"/>
<dbReference type="PANTHER" id="PTHR41368">
    <property type="entry name" value="PROTEIN YGHO"/>
    <property type="match status" value="1"/>
</dbReference>
<reference evidence="2 3" key="1">
    <citation type="submission" date="2018-03" db="EMBL/GenBank/DDBJ databases">
        <title>Phenotypic and genomic properties of Cyclonatronum proteinivorum gen. nov., sp. nov., a haloalkaliphilic bacteroidete from soda lakes possessing Na+-translocating rhodopsin.</title>
        <authorList>
            <person name="Toshchakov S.V."/>
            <person name="Korzhenkov A."/>
            <person name="Samarov N.I."/>
            <person name="Kublanov I.V."/>
            <person name="Muntyan M.S."/>
            <person name="Sorokin D.Y."/>
        </authorList>
    </citation>
    <scope>NUCLEOTIDE SEQUENCE [LARGE SCALE GENOMIC DNA]</scope>
    <source>
        <strain evidence="2 3">Omega</strain>
    </source>
</reference>
<accession>A0A345UMD1</accession>
<evidence type="ECO:0000313" key="3">
    <source>
        <dbReference type="Proteomes" id="UP000254808"/>
    </source>
</evidence>
<dbReference type="Pfam" id="PF00583">
    <property type="entry name" value="Acetyltransf_1"/>
    <property type="match status" value="1"/>
</dbReference>
<dbReference type="AlphaFoldDB" id="A0A345UMD1"/>
<dbReference type="InterPro" id="IPR016181">
    <property type="entry name" value="Acyl_CoA_acyltransferase"/>
</dbReference>
<feature type="domain" description="N-acetyltransferase" evidence="1">
    <location>
        <begin position="198"/>
        <end position="372"/>
    </location>
</feature>